<protein>
    <submittedName>
        <fullName evidence="1">Uncharacterized protein</fullName>
    </submittedName>
</protein>
<dbReference type="AlphaFoldDB" id="A0A8H3ZFU6"/>
<name>A0A8H3ZFU6_9PEZI</name>
<dbReference type="Proteomes" id="UP000434172">
    <property type="component" value="Unassembled WGS sequence"/>
</dbReference>
<accession>A0A8H3ZFU6</accession>
<organism evidence="1 2">
    <name type="scientific">Colletotrichum asianum</name>
    <dbReference type="NCBI Taxonomy" id="702518"/>
    <lineage>
        <taxon>Eukaryota</taxon>
        <taxon>Fungi</taxon>
        <taxon>Dikarya</taxon>
        <taxon>Ascomycota</taxon>
        <taxon>Pezizomycotina</taxon>
        <taxon>Sordariomycetes</taxon>
        <taxon>Hypocreomycetidae</taxon>
        <taxon>Glomerellales</taxon>
        <taxon>Glomerellaceae</taxon>
        <taxon>Colletotrichum</taxon>
        <taxon>Colletotrichum gloeosporioides species complex</taxon>
    </lineage>
</organism>
<gene>
    <name evidence="1" type="ORF">GQ607_015194</name>
</gene>
<evidence type="ECO:0000313" key="2">
    <source>
        <dbReference type="Proteomes" id="UP000434172"/>
    </source>
</evidence>
<dbReference type="EMBL" id="WOWK01000127">
    <property type="protein sequence ID" value="KAF0317588.1"/>
    <property type="molecule type" value="Genomic_DNA"/>
</dbReference>
<comment type="caution">
    <text evidence="1">The sequence shown here is derived from an EMBL/GenBank/DDBJ whole genome shotgun (WGS) entry which is preliminary data.</text>
</comment>
<sequence>MCRSRLFCWFDSHDFLSQESACGEIEQNLLHGGVEKENRGKSTRKNHEGPLTCHAVPSIWLRNTSRIRTGYPCRLRRKLQHSVAGWDRIPSATIRTVRIR</sequence>
<reference evidence="1 2" key="1">
    <citation type="submission" date="2019-12" db="EMBL/GenBank/DDBJ databases">
        <title>A genome sequence resource for the geographically widespread anthracnose pathogen Colletotrichum asianum.</title>
        <authorList>
            <person name="Meng Y."/>
        </authorList>
    </citation>
    <scope>NUCLEOTIDE SEQUENCE [LARGE SCALE GENOMIC DNA]</scope>
    <source>
        <strain evidence="1 2">ICMP 18580</strain>
    </source>
</reference>
<keyword evidence="2" id="KW-1185">Reference proteome</keyword>
<proteinExistence type="predicted"/>
<evidence type="ECO:0000313" key="1">
    <source>
        <dbReference type="EMBL" id="KAF0317588.1"/>
    </source>
</evidence>